<dbReference type="Gene3D" id="3.40.190.150">
    <property type="entry name" value="Bordetella uptake gene, domain 1"/>
    <property type="match status" value="1"/>
</dbReference>
<evidence type="ECO:0008006" key="2">
    <source>
        <dbReference type="Google" id="ProtNLM"/>
    </source>
</evidence>
<sequence length="204" mass="21448">MRRLFLKGLAATLATTTTLGGAGIAAAQEAAEFYKDEAIRWIVPYKPGGGYDEYTRVLAPYFEKYSGARVDVVNLPGSGGMKGAVEIFNSPADGLTVGIINGSAMVTNQLAGIEGADYKVGQYSYLGRIVADRRVMVAASNSGIDDFKDLQEDGETAVVGATGLGGSTYVDAVIVGDVFKMDQKVVHGFDSSGDIRTAMLRGDV</sequence>
<evidence type="ECO:0000313" key="1">
    <source>
        <dbReference type="EMBL" id="KKL49744.1"/>
    </source>
</evidence>
<dbReference type="InterPro" id="IPR005064">
    <property type="entry name" value="BUG"/>
</dbReference>
<proteinExistence type="predicted"/>
<dbReference type="PANTHER" id="PTHR42928">
    <property type="entry name" value="TRICARBOXYLATE-BINDING PROTEIN"/>
    <property type="match status" value="1"/>
</dbReference>
<comment type="caution">
    <text evidence="1">The sequence shown here is derived from an EMBL/GenBank/DDBJ whole genome shotgun (WGS) entry which is preliminary data.</text>
</comment>
<protein>
    <recommendedName>
        <fullName evidence="2">Tripartite tricarboxylate transporter substrate binding protein</fullName>
    </recommendedName>
</protein>
<feature type="non-terminal residue" evidence="1">
    <location>
        <position position="204"/>
    </location>
</feature>
<gene>
    <name evidence="1" type="ORF">LCGC14_2312440</name>
</gene>
<dbReference type="InterPro" id="IPR042100">
    <property type="entry name" value="Bug_dom1"/>
</dbReference>
<name>A0A0F9CKU8_9ZZZZ</name>
<reference evidence="1" key="1">
    <citation type="journal article" date="2015" name="Nature">
        <title>Complex archaea that bridge the gap between prokaryotes and eukaryotes.</title>
        <authorList>
            <person name="Spang A."/>
            <person name="Saw J.H."/>
            <person name="Jorgensen S.L."/>
            <person name="Zaremba-Niedzwiedzka K."/>
            <person name="Martijn J."/>
            <person name="Lind A.E."/>
            <person name="van Eijk R."/>
            <person name="Schleper C."/>
            <person name="Guy L."/>
            <person name="Ettema T.J."/>
        </authorList>
    </citation>
    <scope>NUCLEOTIDE SEQUENCE</scope>
</reference>
<organism evidence="1">
    <name type="scientific">marine sediment metagenome</name>
    <dbReference type="NCBI Taxonomy" id="412755"/>
    <lineage>
        <taxon>unclassified sequences</taxon>
        <taxon>metagenomes</taxon>
        <taxon>ecological metagenomes</taxon>
    </lineage>
</organism>
<accession>A0A0F9CKU8</accession>
<dbReference type="PANTHER" id="PTHR42928:SF5">
    <property type="entry name" value="BLR1237 PROTEIN"/>
    <property type="match status" value="1"/>
</dbReference>
<dbReference type="AlphaFoldDB" id="A0A0F9CKU8"/>
<dbReference type="EMBL" id="LAZR01032850">
    <property type="protein sequence ID" value="KKL49744.1"/>
    <property type="molecule type" value="Genomic_DNA"/>
</dbReference>